<protein>
    <recommendedName>
        <fullName evidence="1">CxC6 like cysteine cluster associated with KDZ domain-containing protein</fullName>
    </recommendedName>
</protein>
<evidence type="ECO:0000313" key="3">
    <source>
        <dbReference type="EMBL" id="EIW79673.1"/>
    </source>
</evidence>
<sequence>VGKCQVAVSDGVTIGHYVCRKFRCTEPLESNADHFCKNDQHLAGICAVADCDSAISPTSSSSHTCSNIEHQELEIKSRDRGRSMFTLK</sequence>
<dbReference type="KEGG" id="cput:CONPUDRAFT_23079"/>
<organism evidence="2 5">
    <name type="scientific">Coniophora puteana (strain RWD-64-598)</name>
    <name type="common">Brown rot fungus</name>
    <dbReference type="NCBI Taxonomy" id="741705"/>
    <lineage>
        <taxon>Eukaryota</taxon>
        <taxon>Fungi</taxon>
        <taxon>Dikarya</taxon>
        <taxon>Basidiomycota</taxon>
        <taxon>Agaricomycotina</taxon>
        <taxon>Agaricomycetes</taxon>
        <taxon>Agaricomycetidae</taxon>
        <taxon>Boletales</taxon>
        <taxon>Coniophorineae</taxon>
        <taxon>Coniophoraceae</taxon>
        <taxon>Coniophora</taxon>
    </lineage>
</organism>
<dbReference type="InterPro" id="IPR040898">
    <property type="entry name" value="CxC6"/>
</dbReference>
<gene>
    <name evidence="2" type="ORF">CONPUDRAFT_18413</name>
    <name evidence="4" type="ORF">CONPUDRAFT_23079</name>
    <name evidence="3" type="ORF">CONPUDRAFT_42873</name>
</gene>
<dbReference type="AlphaFoldDB" id="R7SD81"/>
<feature type="non-terminal residue" evidence="2">
    <location>
        <position position="88"/>
    </location>
</feature>
<feature type="non-terminal residue" evidence="2">
    <location>
        <position position="1"/>
    </location>
</feature>
<dbReference type="KEGG" id="cput:CONPUDRAFT_18413"/>
<dbReference type="Proteomes" id="UP000053558">
    <property type="component" value="Unassembled WGS sequence"/>
</dbReference>
<evidence type="ECO:0000313" key="5">
    <source>
        <dbReference type="Proteomes" id="UP000053558"/>
    </source>
</evidence>
<evidence type="ECO:0000259" key="1">
    <source>
        <dbReference type="Pfam" id="PF18721"/>
    </source>
</evidence>
<reference evidence="3" key="3">
    <citation type="submission" date="2012-05" db="EMBL/GenBank/DDBJ databases">
        <title>The Paleozoic origin of enzymatic mechanisms for lignin decomposition reconstructed using 31 fungal genomes.</title>
        <authorList>
            <consortium name="US DOE Joint Genome Institute (JGI-PGF)"/>
            <person name="Floudas D."/>
            <person name="Binder M."/>
            <person name="Riley R."/>
            <person name="Barry K."/>
            <person name="Blanchette R.A."/>
            <person name="Henrissat B."/>
            <person name="Martinez A.T."/>
            <person name="Otillar R."/>
            <person name="Spatafora J.W."/>
            <person name="Yadav J.S."/>
            <person name="Aerts A."/>
            <person name="Benoit I."/>
            <person name="Boyd A."/>
            <person name="Carlson A."/>
            <person name="Copeland A."/>
            <person name="Coutinho P.M."/>
            <person name="de Vries R.P."/>
            <person name="Ferreira P."/>
            <person name="Findley K."/>
            <person name="Foster B."/>
            <person name="Gaskell J."/>
            <person name="Glotzer D."/>
            <person name="Gorecki P."/>
            <person name="Heitman J."/>
            <person name="Hesse C."/>
            <person name="Hori C."/>
            <person name="Igarashi K."/>
            <person name="Jurgens J.A."/>
            <person name="Kallen N."/>
            <person name="Kersten P."/>
            <person name="Kohler A."/>
            <person name="Kues U."/>
            <person name="Kumar T.K."/>
            <person name="Kuo A."/>
            <person name="LaButti K."/>
            <person name="Larrondo L.F."/>
            <person name="Lindquist E."/>
            <person name="Ling A."/>
            <person name="Lombard V."/>
            <person name="Lucas S."/>
            <person name="Lundell T."/>
            <person name="Martin R."/>
            <person name="McLaughlin D.J."/>
            <person name="Morgenstern I."/>
            <person name="Morin E."/>
            <person name="Murat C."/>
            <person name="Nagy L.G."/>
            <person name="Nolan M."/>
            <person name="Ohm R.A."/>
            <person name="Patyshakuliyeva A."/>
            <person name="Rokas A."/>
            <person name="Ruiz-Duenas F.J."/>
            <person name="Sabat G."/>
            <person name="Salamov A."/>
            <person name="Samejima M."/>
            <person name="Schmutz J."/>
            <person name="Slot J.C."/>
            <person name="St. John F."/>
            <person name="Stenlid J."/>
            <person name="Sun H."/>
            <person name="Sun S."/>
            <person name="Syed K."/>
            <person name="Tsang A."/>
            <person name="Wiebenga A."/>
            <person name="Young D."/>
            <person name="Pisabarro A."/>
            <person name="Eastwood D.C."/>
            <person name="Martin F."/>
            <person name="Cullen D."/>
            <person name="Grigoriev I.V."/>
            <person name="Hibbett D.S."/>
        </authorList>
    </citation>
    <scope>NUCLEOTIDE SEQUENCE</scope>
    <source>
        <strain evidence="3">RWD-64-598 SS2</strain>
    </source>
</reference>
<dbReference type="EMBL" id="JH711662">
    <property type="protein sequence ID" value="EIW73815.1"/>
    <property type="molecule type" value="Genomic_DNA"/>
</dbReference>
<dbReference type="GeneID" id="19206493"/>
<dbReference type="OrthoDB" id="3055037at2759"/>
<evidence type="ECO:0000313" key="2">
    <source>
        <dbReference type="EMBL" id="EIW73815.1"/>
    </source>
</evidence>
<dbReference type="KEGG" id="cput:CONPUDRAFT_42873"/>
<dbReference type="RefSeq" id="XP_007763955.1">
    <property type="nucleotide sequence ID" value="XM_007765765.1"/>
</dbReference>
<accession>R7SD81</accession>
<reference evidence="2" key="2">
    <citation type="submission" date="2012-05" db="EMBL/GenBank/DDBJ databases">
        <title>The Paleozoic origin of enzymatic mechanisms for lignin decomposition reconstructed using 31 fungal genomes.</title>
        <authorList>
            <consortium name="US DOE Joint Genome Institute (JGI-PGF)"/>
            <person name="Floudas D."/>
            <person name="Binder M."/>
            <person name="Riley R."/>
            <person name="Barry K."/>
            <person name="Blanchette R.A."/>
            <person name="Henrissat B."/>
            <person name="Martinez A.T."/>
            <person name="Otillar R."/>
            <person name="Spatafora J.W."/>
            <person name="Yadav J.S."/>
            <person name="Aerts A."/>
            <person name="Benoit I."/>
            <person name="Boyd A."/>
            <person name="Carlson A."/>
            <person name="Copeland A."/>
            <person name="Coutinho P.M."/>
            <person name="de Vries R.P."/>
            <person name="Ferreira P."/>
            <person name="Findley K."/>
            <person name="Foster B."/>
            <person name="Gaskell J."/>
            <person name="Glotzer D."/>
            <person name="Gorecki P."/>
            <person name="Heitman J."/>
            <person name="Hesse C."/>
            <person name="Hori C."/>
            <person name="Igarashi K."/>
            <person name="Jurgens J.A."/>
            <person name="Kallen N."/>
            <person name="Kersten P."/>
            <person name="Kohler A."/>
            <person name="Kues U."/>
            <person name="Kumar T.K."/>
            <person name="Kuo A."/>
            <person name="LaButti K."/>
            <person name="Larrondo L.F."/>
            <person name="Lindquist E."/>
            <person name="Ling A."/>
            <person name="Lombard V."/>
            <person name="Lucas S."/>
            <person name="Lundell T."/>
            <person name="Martin R."/>
            <person name="McLaughlin D.J."/>
            <person name="Morgenstern I."/>
            <person name="Morin E."/>
            <person name="Murat C."/>
            <person name="Nagy L.G."/>
            <person name="Nolan M."/>
            <person name="Ohm R.A."/>
            <person name="Patyshakuliyeva A."/>
            <person name="Rokas A."/>
            <person name="Ruiz-Duenas F.J."/>
            <person name="Sabat G."/>
            <person name="Salamov A."/>
            <person name="Samejima M."/>
            <person name="Schmutz J."/>
            <person name="Slot J.C."/>
            <person name="St Johnn"/>
            <person name="F"/>
            <person name="Stenlid J."/>
            <person name="Sun H."/>
            <person name="Sun S."/>
            <person name="Syed K."/>
            <person name="Tsang A."/>
            <person name="Wiebenga A."/>
            <person name="Young D."/>
            <person name="Pisabarro A."/>
            <person name="Eastwood D.C."/>
            <person name="Martin F."/>
            <person name="Cullen D."/>
            <person name="Grigoriev I.V."/>
            <person name="Hibbett D.S."/>
        </authorList>
    </citation>
    <scope>NUCLEOTIDE SEQUENCE</scope>
    <source>
        <strain evidence="2">RWD-64-598 SS2</strain>
    </source>
</reference>
<proteinExistence type="predicted"/>
<reference evidence="5" key="1">
    <citation type="journal article" date="2012" name="Science">
        <title>The Paleozoic origin of enzymatic lignin decomposition reconstructed from 31 fungal genomes.</title>
        <authorList>
            <person name="Floudas D."/>
            <person name="Binder M."/>
            <person name="Riley R."/>
            <person name="Barry K."/>
            <person name="Blanchette R.A."/>
            <person name="Henrissat B."/>
            <person name="Martinez A.T."/>
            <person name="Otillar R."/>
            <person name="Spatafora J.W."/>
            <person name="Yadav J.S."/>
            <person name="Aerts A."/>
            <person name="Benoit I."/>
            <person name="Boyd A."/>
            <person name="Carlson A."/>
            <person name="Copeland A."/>
            <person name="Coutinho P.M."/>
            <person name="de Vries R.P."/>
            <person name="Ferreira P."/>
            <person name="Findley K."/>
            <person name="Foster B."/>
            <person name="Gaskell J."/>
            <person name="Glotzer D."/>
            <person name="Gorecki P."/>
            <person name="Heitman J."/>
            <person name="Hesse C."/>
            <person name="Hori C."/>
            <person name="Igarashi K."/>
            <person name="Jurgens J.A."/>
            <person name="Kallen N."/>
            <person name="Kersten P."/>
            <person name="Kohler A."/>
            <person name="Kuees U."/>
            <person name="Kumar T.K.A."/>
            <person name="Kuo A."/>
            <person name="LaButti K."/>
            <person name="Larrondo L.F."/>
            <person name="Lindquist E."/>
            <person name="Ling A."/>
            <person name="Lombard V."/>
            <person name="Lucas S."/>
            <person name="Lundell T."/>
            <person name="Martin R."/>
            <person name="McLaughlin D.J."/>
            <person name="Morgenstern I."/>
            <person name="Morin E."/>
            <person name="Murat C."/>
            <person name="Nagy L.G."/>
            <person name="Nolan M."/>
            <person name="Ohm R.A."/>
            <person name="Patyshakuliyeva A."/>
            <person name="Rokas A."/>
            <person name="Ruiz-Duenas F.J."/>
            <person name="Sabat G."/>
            <person name="Salamov A."/>
            <person name="Samejima M."/>
            <person name="Schmutz J."/>
            <person name="Slot J.C."/>
            <person name="St John F."/>
            <person name="Stenlid J."/>
            <person name="Sun H."/>
            <person name="Sun S."/>
            <person name="Syed K."/>
            <person name="Tsang A."/>
            <person name="Wiebenga A."/>
            <person name="Young D."/>
            <person name="Pisabarro A."/>
            <person name="Eastwood D.C."/>
            <person name="Martin F."/>
            <person name="Cullen D."/>
            <person name="Grigoriev I.V."/>
            <person name="Hibbett D.S."/>
        </authorList>
    </citation>
    <scope>NUCLEOTIDE SEQUENCE [LARGE SCALE GENOMIC DNA]</scope>
    <source>
        <strain evidence="5">RWD-64-598 SS2</strain>
    </source>
</reference>
<dbReference type="GeneID" id="19206927"/>
<feature type="domain" description="CxC6 like cysteine cluster associated with KDZ" evidence="1">
    <location>
        <begin position="8"/>
        <end position="74"/>
    </location>
</feature>
<dbReference type="RefSeq" id="XP_007776006.1">
    <property type="nucleotide sequence ID" value="XM_007777816.1"/>
</dbReference>
<evidence type="ECO:0000313" key="4">
    <source>
        <dbReference type="EMBL" id="EIW85528.1"/>
    </source>
</evidence>
<dbReference type="Pfam" id="PF18721">
    <property type="entry name" value="CxC6"/>
    <property type="match status" value="1"/>
</dbReference>
<dbReference type="RefSeq" id="XP_007769716.1">
    <property type="nucleotide sequence ID" value="XM_007771526.1"/>
</dbReference>
<dbReference type="GeneID" id="19206556"/>
<dbReference type="EMBL" id="JH711580">
    <property type="protein sequence ID" value="EIW79673.1"/>
    <property type="molecule type" value="Genomic_DNA"/>
</dbReference>
<dbReference type="EMBL" id="JH711574">
    <property type="protein sequence ID" value="EIW85528.1"/>
    <property type="molecule type" value="Genomic_DNA"/>
</dbReference>
<name>R7SD81_CONPW</name>
<keyword evidence="5" id="KW-1185">Reference proteome</keyword>